<evidence type="ECO:0008006" key="5">
    <source>
        <dbReference type="Google" id="ProtNLM"/>
    </source>
</evidence>
<feature type="transmembrane region" description="Helical" evidence="2">
    <location>
        <begin position="82"/>
        <end position="100"/>
    </location>
</feature>
<feature type="transmembrane region" description="Helical" evidence="2">
    <location>
        <begin position="112"/>
        <end position="133"/>
    </location>
</feature>
<gene>
    <name evidence="3" type="ORF">B7R54_04410</name>
</gene>
<evidence type="ECO:0000256" key="2">
    <source>
        <dbReference type="SAM" id="Phobius"/>
    </source>
</evidence>
<dbReference type="AlphaFoldDB" id="A0A3E0VG75"/>
<feature type="transmembrane region" description="Helical" evidence="2">
    <location>
        <begin position="165"/>
        <end position="182"/>
    </location>
</feature>
<comment type="caution">
    <text evidence="3">The sequence shown here is derived from an EMBL/GenBank/DDBJ whole genome shotgun (WGS) entry which is preliminary data.</text>
</comment>
<feature type="transmembrane region" description="Helical" evidence="2">
    <location>
        <begin position="406"/>
        <end position="423"/>
    </location>
</feature>
<evidence type="ECO:0000313" key="4">
    <source>
        <dbReference type="Proteomes" id="UP000256486"/>
    </source>
</evidence>
<dbReference type="OrthoDB" id="5181551at2"/>
<feature type="transmembrane region" description="Helical" evidence="2">
    <location>
        <begin position="351"/>
        <end position="375"/>
    </location>
</feature>
<reference evidence="3 4" key="1">
    <citation type="submission" date="2017-04" db="EMBL/GenBank/DDBJ databases">
        <title>Comparative genome analysis of Subtercola boreus.</title>
        <authorList>
            <person name="Cho Y.-J."/>
            <person name="Cho A."/>
            <person name="Kim O.-S."/>
            <person name="Lee J.-I."/>
        </authorList>
    </citation>
    <scope>NUCLEOTIDE SEQUENCE [LARGE SCALE GENOMIC DNA]</scope>
    <source>
        <strain evidence="3 4">K300</strain>
    </source>
</reference>
<evidence type="ECO:0000256" key="1">
    <source>
        <dbReference type="SAM" id="MobiDB-lite"/>
    </source>
</evidence>
<evidence type="ECO:0000313" key="3">
    <source>
        <dbReference type="EMBL" id="RFA08553.1"/>
    </source>
</evidence>
<keyword evidence="4" id="KW-1185">Reference proteome</keyword>
<keyword evidence="2" id="KW-0812">Transmembrane</keyword>
<name>A0A3E0VG75_9MICO</name>
<protein>
    <recommendedName>
        <fullName evidence="5">Polysaccharide polymerase</fullName>
    </recommendedName>
</protein>
<feature type="transmembrane region" description="Helical" evidence="2">
    <location>
        <begin position="382"/>
        <end position="400"/>
    </location>
</feature>
<proteinExistence type="predicted"/>
<keyword evidence="2" id="KW-0472">Membrane</keyword>
<sequence length="472" mass="49795">MAQASGSPPILRETSRRASIVRGLPPVGERDPRRIVRGIAALSLILIALEILLPAGTQIGFIVALVLAPVWIPAVTSFRGGWWIIGLGLLAAAMGIWLSLANASSGETSSLLLAVTTISQIGLVLTVGVVLWARRVLGEANMAFWFGVGLALGVSPNTPMFHLNPWKFGYALPVAVITLAVAFKIGRRWVEILVLAIITAITLFSDSRSAFGLLLLALVLVCFQAIPARSGRRLAALRVGAGLAVLAAVIFNVGQTLVLDGYLGQSAQARSVEQIDTSGSLLLGGRPELAATWALMQHQPGGYGAGAVPSQVDVNIAKAGMASINYAPNNGYVEIYMFGDRIELHSGFGDLWAHFGFAGLVFAAAVIVVLLWGLATRIANRTASGLMIFVVATSLWGFAFSPLLSLSHTLVLAIGLAATPALARVRTSRRIPGLVPGPVPGSDHPSAGPVRSRRDSQAETPEEWKEARHDRG</sequence>
<dbReference type="EMBL" id="NBWZ01000001">
    <property type="protein sequence ID" value="RFA08553.1"/>
    <property type="molecule type" value="Genomic_DNA"/>
</dbReference>
<accession>A0A3E0VG75</accession>
<keyword evidence="2" id="KW-1133">Transmembrane helix</keyword>
<organism evidence="3 4">
    <name type="scientific">Subtercola boreus</name>
    <dbReference type="NCBI Taxonomy" id="120213"/>
    <lineage>
        <taxon>Bacteria</taxon>
        <taxon>Bacillati</taxon>
        <taxon>Actinomycetota</taxon>
        <taxon>Actinomycetes</taxon>
        <taxon>Micrococcales</taxon>
        <taxon>Microbacteriaceae</taxon>
        <taxon>Subtercola</taxon>
    </lineage>
</organism>
<feature type="transmembrane region" description="Helical" evidence="2">
    <location>
        <begin position="211"/>
        <end position="228"/>
    </location>
</feature>
<dbReference type="Proteomes" id="UP000256486">
    <property type="component" value="Unassembled WGS sequence"/>
</dbReference>
<feature type="region of interest" description="Disordered" evidence="1">
    <location>
        <begin position="433"/>
        <end position="472"/>
    </location>
</feature>
<feature type="transmembrane region" description="Helical" evidence="2">
    <location>
        <begin position="140"/>
        <end position="159"/>
    </location>
</feature>
<feature type="compositionally biased region" description="Basic and acidic residues" evidence="1">
    <location>
        <begin position="452"/>
        <end position="472"/>
    </location>
</feature>
<feature type="transmembrane region" description="Helical" evidence="2">
    <location>
        <begin position="235"/>
        <end position="254"/>
    </location>
</feature>
<dbReference type="RefSeq" id="WP_116413959.1">
    <property type="nucleotide sequence ID" value="NZ_NBWZ01000001.1"/>
</dbReference>